<keyword evidence="1" id="KW-1133">Transmembrane helix</keyword>
<dbReference type="Pfam" id="PF09835">
    <property type="entry name" value="DUF2062"/>
    <property type="match status" value="1"/>
</dbReference>
<feature type="transmembrane region" description="Helical" evidence="1">
    <location>
        <begin position="45"/>
        <end position="71"/>
    </location>
</feature>
<sequence>MPKKFMKRYLPTPERVRAIRSLHFLGDILHEPNLWHINRHSVARAFLIGIFFTFIPMPFQMLAAAFFAIWFNANLPLSVILVWISNPVTMPPIFYFNYKIGAVVLDRPLLDFEFQLSWTWLSGRLMDIGIPLYLGSLLVATICGCLAYLVIQYLWRRKVRKDWRERIRDRRLQRITARANIDKPEPPAQDS</sequence>
<gene>
    <name evidence="3" type="ORF">E5Q11_02580</name>
</gene>
<feature type="domain" description="DUF2062" evidence="2">
    <location>
        <begin position="23"/>
        <end position="164"/>
    </location>
</feature>
<evidence type="ECO:0000259" key="2">
    <source>
        <dbReference type="Pfam" id="PF09835"/>
    </source>
</evidence>
<dbReference type="InterPro" id="IPR018639">
    <property type="entry name" value="DUF2062"/>
</dbReference>
<dbReference type="EMBL" id="SRPF01000001">
    <property type="protein sequence ID" value="TGN41444.1"/>
    <property type="molecule type" value="Genomic_DNA"/>
</dbReference>
<reference evidence="3 4" key="1">
    <citation type="submission" date="2019-04" db="EMBL/GenBank/DDBJ databases">
        <authorList>
            <person name="Park S."/>
            <person name="Yoon J.-H."/>
        </authorList>
    </citation>
    <scope>NUCLEOTIDE SEQUENCE [LARGE SCALE GENOMIC DNA]</scope>
    <source>
        <strain evidence="3 4">HJM-18</strain>
    </source>
</reference>
<dbReference type="Proteomes" id="UP000298325">
    <property type="component" value="Unassembled WGS sequence"/>
</dbReference>
<comment type="caution">
    <text evidence="3">The sequence shown here is derived from an EMBL/GenBank/DDBJ whole genome shotgun (WGS) entry which is preliminary data.</text>
</comment>
<accession>A0A4Z1BFD6</accession>
<dbReference type="RefSeq" id="WP_135801829.1">
    <property type="nucleotide sequence ID" value="NZ_SRPF01000001.1"/>
</dbReference>
<keyword evidence="1" id="KW-0812">Transmembrane</keyword>
<dbReference type="AlphaFoldDB" id="A0A4Z1BFD6"/>
<dbReference type="OrthoDB" id="9786029at2"/>
<evidence type="ECO:0000313" key="3">
    <source>
        <dbReference type="EMBL" id="TGN41444.1"/>
    </source>
</evidence>
<keyword evidence="4" id="KW-1185">Reference proteome</keyword>
<proteinExistence type="predicted"/>
<organism evidence="3 4">
    <name type="scientific">Marinobacter confluentis</name>
    <dbReference type="NCBI Taxonomy" id="1697557"/>
    <lineage>
        <taxon>Bacteria</taxon>
        <taxon>Pseudomonadati</taxon>
        <taxon>Pseudomonadota</taxon>
        <taxon>Gammaproteobacteria</taxon>
        <taxon>Pseudomonadales</taxon>
        <taxon>Marinobacteraceae</taxon>
        <taxon>Marinobacter</taxon>
    </lineage>
</organism>
<evidence type="ECO:0000256" key="1">
    <source>
        <dbReference type="SAM" id="Phobius"/>
    </source>
</evidence>
<keyword evidence="1" id="KW-0472">Membrane</keyword>
<feature type="transmembrane region" description="Helical" evidence="1">
    <location>
        <begin position="130"/>
        <end position="155"/>
    </location>
</feature>
<name>A0A4Z1BFD6_9GAMM</name>
<evidence type="ECO:0000313" key="4">
    <source>
        <dbReference type="Proteomes" id="UP000298325"/>
    </source>
</evidence>
<dbReference type="PANTHER" id="PTHR40547">
    <property type="entry name" value="SLL0298 PROTEIN"/>
    <property type="match status" value="1"/>
</dbReference>
<protein>
    <submittedName>
        <fullName evidence="3">DUF2062 domain-containing protein</fullName>
    </submittedName>
</protein>
<dbReference type="PANTHER" id="PTHR40547:SF1">
    <property type="entry name" value="SLL0298 PROTEIN"/>
    <property type="match status" value="1"/>
</dbReference>